<feature type="domain" description="Peptidase S33 tripeptidyl aminopeptidase-like C-terminal" evidence="5">
    <location>
        <begin position="426"/>
        <end position="519"/>
    </location>
</feature>
<keyword evidence="2 4" id="KW-0732">Signal</keyword>
<dbReference type="RefSeq" id="WP_241037842.1">
    <property type="nucleotide sequence ID" value="NZ_BAAAJF010000005.1"/>
</dbReference>
<dbReference type="GO" id="GO:0016787">
    <property type="term" value="F:hydrolase activity"/>
    <property type="evidence" value="ECO:0007669"/>
    <property type="project" value="UniProtKB-KW"/>
</dbReference>
<dbReference type="Proteomes" id="UP001299970">
    <property type="component" value="Unassembled WGS sequence"/>
</dbReference>
<comment type="caution">
    <text evidence="6">The sequence shown here is derived from an EMBL/GenBank/DDBJ whole genome shotgun (WGS) entry which is preliminary data.</text>
</comment>
<protein>
    <submittedName>
        <fullName evidence="6">Alpha/beta hydrolase</fullName>
    </submittedName>
</protein>
<keyword evidence="3 6" id="KW-0378">Hydrolase</keyword>
<comment type="similarity">
    <text evidence="1">Belongs to the peptidase S33 family.</text>
</comment>
<dbReference type="SUPFAM" id="SSF53474">
    <property type="entry name" value="alpha/beta-Hydrolases"/>
    <property type="match status" value="1"/>
</dbReference>
<organism evidence="6 7">
    <name type="scientific">Pseudonocardia alaniniphila</name>
    <dbReference type="NCBI Taxonomy" id="75291"/>
    <lineage>
        <taxon>Bacteria</taxon>
        <taxon>Bacillati</taxon>
        <taxon>Actinomycetota</taxon>
        <taxon>Actinomycetes</taxon>
        <taxon>Pseudonocardiales</taxon>
        <taxon>Pseudonocardiaceae</taxon>
        <taxon>Pseudonocardia</taxon>
    </lineage>
</organism>
<evidence type="ECO:0000256" key="2">
    <source>
        <dbReference type="ARBA" id="ARBA00022729"/>
    </source>
</evidence>
<evidence type="ECO:0000256" key="4">
    <source>
        <dbReference type="SAM" id="SignalP"/>
    </source>
</evidence>
<dbReference type="InterPro" id="IPR051601">
    <property type="entry name" value="Serine_prot/Carboxylest_S33"/>
</dbReference>
<dbReference type="PANTHER" id="PTHR43248">
    <property type="entry name" value="2-SUCCINYL-6-HYDROXY-2,4-CYCLOHEXADIENE-1-CARBOXYLATE SYNTHASE"/>
    <property type="match status" value="1"/>
</dbReference>
<reference evidence="6 7" key="1">
    <citation type="submission" date="2022-03" db="EMBL/GenBank/DDBJ databases">
        <title>Pseudonocardia alaer sp. nov., a novel actinomycete isolated from reed forest soil.</title>
        <authorList>
            <person name="Wang L."/>
        </authorList>
    </citation>
    <scope>NUCLEOTIDE SEQUENCE [LARGE SCALE GENOMIC DNA]</scope>
    <source>
        <strain evidence="6 7">Y-16303</strain>
    </source>
</reference>
<sequence length="535" mass="56321">MRLSRRAVVASTFTLLVGLSIAVPPVAAAAPAPAPAQPGLDRFLSQELSWGPCTDFARTDADRQTFADPKFDCTYLEVPLDYANPDGKTAKIAMLRQKALDPAARIGSLFTDPGGPGGSGVSFLPSIAGLIGNGEVAQKFDLIGFDPRGVGVSEPTIDCSNTAEIDADRADLDLDTSPEGVAKTEQEYKDFAQRCADRVGLDVLANVGTRDVARDLQIAHQVVGDEKLNYVGYSYGTHIGSEFAEQFPQSVRAMVLDGAVDPSLNPVESRLTQARGFQRAFDNFAKACVGQAGCPLGTDVPGASKKLQDLLRPLINTPVPAAGGRTLSYNDAMTGVLTALYSESLWGFLQEGLVQVTQGNGANLLRLADAYYERAPDGSYSNLLEAFPVINCVDSDRLTDRSVALEISKESLEIAPFYDAGVGPSDALEQCSFWPVPPTSQPGPVEAPGLPTVLVVSSTGDPATPYEDGVSLARQMKARLLTVENDGHTVALQGANACADAAATRYLVDLTLPAQDTTCARQTAPGGQPAPQAGG</sequence>
<dbReference type="EMBL" id="JAKXMK010000013">
    <property type="protein sequence ID" value="MCH6167450.1"/>
    <property type="molecule type" value="Genomic_DNA"/>
</dbReference>
<dbReference type="InterPro" id="IPR029058">
    <property type="entry name" value="AB_hydrolase_fold"/>
</dbReference>
<proteinExistence type="inferred from homology"/>
<feature type="chain" id="PRO_5045051392" evidence="4">
    <location>
        <begin position="30"/>
        <end position="535"/>
    </location>
</feature>
<evidence type="ECO:0000259" key="5">
    <source>
        <dbReference type="Pfam" id="PF08386"/>
    </source>
</evidence>
<accession>A0ABS9TFY0</accession>
<dbReference type="PANTHER" id="PTHR43248:SF29">
    <property type="entry name" value="TRIPEPTIDYL AMINOPEPTIDASE"/>
    <property type="match status" value="1"/>
</dbReference>
<evidence type="ECO:0000313" key="6">
    <source>
        <dbReference type="EMBL" id="MCH6167450.1"/>
    </source>
</evidence>
<dbReference type="Gene3D" id="3.40.50.1820">
    <property type="entry name" value="alpha/beta hydrolase"/>
    <property type="match status" value="1"/>
</dbReference>
<evidence type="ECO:0000256" key="1">
    <source>
        <dbReference type="ARBA" id="ARBA00010088"/>
    </source>
</evidence>
<keyword evidence="7" id="KW-1185">Reference proteome</keyword>
<dbReference type="Pfam" id="PF08386">
    <property type="entry name" value="Abhydrolase_4"/>
    <property type="match status" value="1"/>
</dbReference>
<evidence type="ECO:0000313" key="7">
    <source>
        <dbReference type="Proteomes" id="UP001299970"/>
    </source>
</evidence>
<feature type="signal peptide" evidence="4">
    <location>
        <begin position="1"/>
        <end position="29"/>
    </location>
</feature>
<gene>
    <name evidence="6" type="ORF">MMF94_17325</name>
</gene>
<evidence type="ECO:0000256" key="3">
    <source>
        <dbReference type="ARBA" id="ARBA00022801"/>
    </source>
</evidence>
<dbReference type="InterPro" id="IPR013595">
    <property type="entry name" value="Pept_S33_TAP-like_C"/>
</dbReference>
<name>A0ABS9TFY0_9PSEU</name>